<comment type="pathway">
    <text evidence="3">Protein modification; protein ubiquitination.</text>
</comment>
<accession>R7TZ42</accession>
<sequence>MASVLSQPKTPVVDEVTPYKIGILILIDEYCKILKRKLDGDLPLDEIMSEEQERELLISLLHLVQGADIDLSQLIRKIKDFVKPSLINALMKRMKLMMEDSVHALMDLFKDLPASLFSESGTLHRSSVLGEVIHRIHRVTLKIFLDAGLFLRRMVIAFNKLMFNQISRLHREFCQFYESWAKGSGCPATEVSALDLTTEASSLMDVLDEESYCPPPDHCDDATQMLSTKYSHRQGELFIAQQTFLLQHSPTTAMSPKELQDKLNGLLMNNPAISEAHYLSYLNNLRLNEYCGAQLNLHLFFDRQLVATTTKSKTDEQAIPRGYRYAALNMAALHYTFGHRAESLAALQEAIQLAQEANDHVCLQHALGWLQRLSEQGTGTSAYMLDRLVNKAGELNLAYLTSLGVQSFAKHNALASAQPATVFEFLLKSDIVNCQHSLCDLKCISYAQKASLWSLYGRREMYSLSSQGMLMLNTADLGIYHSGDAECTALCHMAQLHLEQGEMHHAALILKAAKERFPASSPQACKWKLCEQQQRFTLALYHGDYEDAECAITNMTALSPLQACFSRCLLLKERGMVRAALDLSTSLRSQCEGESQEMAPPQLYARLLLLQGELHCVCGNSYSAPQPLLSCLTLCRQRHYSYLVALTTIHLALVQFYQDMPKQALLLIEEVFITILSHGSLYDQARATYLWIRCSLAAAAKESAEAKRKALFVAVEKNEKVLSCFRKVQAHRRTKDAVYFQARWYHELGFTAERNKCAHEFKELDLQYPTWKPMDVCCL</sequence>
<evidence type="ECO:0000256" key="5">
    <source>
        <dbReference type="ARBA" id="ARBA00016066"/>
    </source>
</evidence>
<name>R7TZ42_CAPTE</name>
<keyword evidence="14" id="KW-0539">Nucleus</keyword>
<dbReference type="OrthoDB" id="2504561at2759"/>
<dbReference type="InterPro" id="IPR037679">
    <property type="entry name" value="Apc5"/>
</dbReference>
<keyword evidence="20" id="KW-1185">Reference proteome</keyword>
<dbReference type="Pfam" id="PF12862">
    <property type="entry name" value="ANAPC5"/>
    <property type="match status" value="1"/>
</dbReference>
<dbReference type="Proteomes" id="UP000014760">
    <property type="component" value="Unassembled WGS sequence"/>
</dbReference>
<dbReference type="PANTHER" id="PTHR12830">
    <property type="entry name" value="ANAPHASE-PROMOTING COMPLEX SUBUNIT 5"/>
    <property type="match status" value="1"/>
</dbReference>
<dbReference type="STRING" id="283909.R7TZ42"/>
<dbReference type="GO" id="GO:0031145">
    <property type="term" value="P:anaphase-promoting complex-dependent catabolic process"/>
    <property type="evidence" value="ECO:0007669"/>
    <property type="project" value="TreeGrafter"/>
</dbReference>
<dbReference type="GO" id="GO:0005819">
    <property type="term" value="C:spindle"/>
    <property type="evidence" value="ECO:0007669"/>
    <property type="project" value="UniProtKB-SubCell"/>
</dbReference>
<keyword evidence="13" id="KW-0206">Cytoskeleton</keyword>
<evidence type="ECO:0000256" key="8">
    <source>
        <dbReference type="ARBA" id="ARBA00022618"/>
    </source>
</evidence>
<dbReference type="InterPro" id="IPR048968">
    <property type="entry name" value="Apc5_N"/>
</dbReference>
<evidence type="ECO:0000313" key="19">
    <source>
        <dbReference type="EnsemblMetazoa" id="CapteP226543"/>
    </source>
</evidence>
<evidence type="ECO:0000256" key="10">
    <source>
        <dbReference type="ARBA" id="ARBA00022776"/>
    </source>
</evidence>
<reference evidence="19" key="3">
    <citation type="submission" date="2015-06" db="UniProtKB">
        <authorList>
            <consortium name="EnsemblMetazoa"/>
        </authorList>
    </citation>
    <scope>IDENTIFICATION</scope>
</reference>
<keyword evidence="8" id="KW-0132">Cell division</keyword>
<keyword evidence="7" id="KW-0597">Phosphoprotein</keyword>
<organism evidence="18">
    <name type="scientific">Capitella teleta</name>
    <name type="common">Polychaete worm</name>
    <dbReference type="NCBI Taxonomy" id="283909"/>
    <lineage>
        <taxon>Eukaryota</taxon>
        <taxon>Metazoa</taxon>
        <taxon>Spiralia</taxon>
        <taxon>Lophotrochozoa</taxon>
        <taxon>Annelida</taxon>
        <taxon>Polychaeta</taxon>
        <taxon>Sedentaria</taxon>
        <taxon>Scolecida</taxon>
        <taxon>Capitellidae</taxon>
        <taxon>Capitella</taxon>
    </lineage>
</organism>
<dbReference type="GO" id="GO:0051301">
    <property type="term" value="P:cell division"/>
    <property type="evidence" value="ECO:0007669"/>
    <property type="project" value="UniProtKB-KW"/>
</dbReference>
<dbReference type="HOGENOM" id="CLU_020635_0_0_1"/>
<feature type="domain" description="Anaphase-promoting complex subunit 5" evidence="16">
    <location>
        <begin position="277"/>
        <end position="375"/>
    </location>
</feature>
<dbReference type="GO" id="GO:0005680">
    <property type="term" value="C:anaphase-promoting complex"/>
    <property type="evidence" value="ECO:0007669"/>
    <property type="project" value="InterPro"/>
</dbReference>
<comment type="similarity">
    <text evidence="4">Belongs to the APC5 family.</text>
</comment>
<proteinExistence type="inferred from homology"/>
<keyword evidence="15" id="KW-0131">Cell cycle</keyword>
<evidence type="ECO:0000256" key="7">
    <source>
        <dbReference type="ARBA" id="ARBA00022553"/>
    </source>
</evidence>
<evidence type="ECO:0000259" key="16">
    <source>
        <dbReference type="Pfam" id="PF12862"/>
    </source>
</evidence>
<evidence type="ECO:0000313" key="18">
    <source>
        <dbReference type="EMBL" id="ELT96215.1"/>
    </source>
</evidence>
<evidence type="ECO:0000256" key="6">
    <source>
        <dbReference type="ARBA" id="ARBA00022490"/>
    </source>
</evidence>
<dbReference type="PANTHER" id="PTHR12830:SF9">
    <property type="entry name" value="ANAPHASE-PROMOTING COMPLEX SUBUNIT 5"/>
    <property type="match status" value="1"/>
</dbReference>
<reference evidence="18 20" key="2">
    <citation type="journal article" date="2013" name="Nature">
        <title>Insights into bilaterian evolution from three spiralian genomes.</title>
        <authorList>
            <person name="Simakov O."/>
            <person name="Marletaz F."/>
            <person name="Cho S.J."/>
            <person name="Edsinger-Gonzales E."/>
            <person name="Havlak P."/>
            <person name="Hellsten U."/>
            <person name="Kuo D.H."/>
            <person name="Larsson T."/>
            <person name="Lv J."/>
            <person name="Arendt D."/>
            <person name="Savage R."/>
            <person name="Osoegawa K."/>
            <person name="de Jong P."/>
            <person name="Grimwood J."/>
            <person name="Chapman J.A."/>
            <person name="Shapiro H."/>
            <person name="Aerts A."/>
            <person name="Otillar R.P."/>
            <person name="Terry A.Y."/>
            <person name="Boore J.L."/>
            <person name="Grigoriev I.V."/>
            <person name="Lindberg D.R."/>
            <person name="Seaver E.C."/>
            <person name="Weisblat D.A."/>
            <person name="Putnam N.H."/>
            <person name="Rokhsar D.S."/>
        </authorList>
    </citation>
    <scope>NUCLEOTIDE SEQUENCE</scope>
    <source>
        <strain evidence="18 20">I ESC-2004</strain>
    </source>
</reference>
<reference evidence="20" key="1">
    <citation type="submission" date="2012-12" db="EMBL/GenBank/DDBJ databases">
        <authorList>
            <person name="Hellsten U."/>
            <person name="Grimwood J."/>
            <person name="Chapman J.A."/>
            <person name="Shapiro H."/>
            <person name="Aerts A."/>
            <person name="Otillar R.P."/>
            <person name="Terry A.Y."/>
            <person name="Boore J.L."/>
            <person name="Simakov O."/>
            <person name="Marletaz F."/>
            <person name="Cho S.-J."/>
            <person name="Edsinger-Gonzales E."/>
            <person name="Havlak P."/>
            <person name="Kuo D.-H."/>
            <person name="Larsson T."/>
            <person name="Lv J."/>
            <person name="Arendt D."/>
            <person name="Savage R."/>
            <person name="Osoegawa K."/>
            <person name="de Jong P."/>
            <person name="Lindberg D.R."/>
            <person name="Seaver E.C."/>
            <person name="Weisblat D.A."/>
            <person name="Putnam N.H."/>
            <person name="Grigoriev I.V."/>
            <person name="Rokhsar D.S."/>
        </authorList>
    </citation>
    <scope>NUCLEOTIDE SEQUENCE</scope>
    <source>
        <strain evidence="20">I ESC-2004</strain>
    </source>
</reference>
<evidence type="ECO:0000256" key="3">
    <source>
        <dbReference type="ARBA" id="ARBA00004906"/>
    </source>
</evidence>
<evidence type="ECO:0000259" key="17">
    <source>
        <dbReference type="Pfam" id="PF21371"/>
    </source>
</evidence>
<dbReference type="GO" id="GO:0045842">
    <property type="term" value="P:positive regulation of mitotic metaphase/anaphase transition"/>
    <property type="evidence" value="ECO:0007669"/>
    <property type="project" value="TreeGrafter"/>
</dbReference>
<gene>
    <name evidence="18" type="ORF">CAPTEDRAFT_226543</name>
</gene>
<evidence type="ECO:0000256" key="9">
    <source>
        <dbReference type="ARBA" id="ARBA00022737"/>
    </source>
</evidence>
<feature type="domain" description="Anaphase-promoting complex subunit 5 N-terminal" evidence="17">
    <location>
        <begin position="16"/>
        <end position="179"/>
    </location>
</feature>
<dbReference type="AlphaFoldDB" id="R7TZ42"/>
<comment type="subcellular location">
    <subcellularLocation>
        <location evidence="2">Cytoplasm</location>
        <location evidence="2">Cytoskeleton</location>
        <location evidence="2">Spindle</location>
    </subcellularLocation>
    <subcellularLocation>
        <location evidence="1">Nucleus</location>
    </subcellularLocation>
</comment>
<dbReference type="EMBL" id="AMQN01002299">
    <property type="status" value="NOT_ANNOTATED_CDS"/>
    <property type="molecule type" value="Genomic_DNA"/>
</dbReference>
<evidence type="ECO:0000256" key="2">
    <source>
        <dbReference type="ARBA" id="ARBA00004186"/>
    </source>
</evidence>
<evidence type="ECO:0000256" key="4">
    <source>
        <dbReference type="ARBA" id="ARBA00007450"/>
    </source>
</evidence>
<evidence type="ECO:0000256" key="11">
    <source>
        <dbReference type="ARBA" id="ARBA00022786"/>
    </source>
</evidence>
<dbReference type="CDD" id="cd16270">
    <property type="entry name" value="Apc5_N"/>
    <property type="match status" value="1"/>
</dbReference>
<dbReference type="Pfam" id="PF21371">
    <property type="entry name" value="Apc5_N"/>
    <property type="match status" value="1"/>
</dbReference>
<dbReference type="FunCoup" id="R7TZ42">
    <property type="interactions" value="1165"/>
</dbReference>
<dbReference type="OMA" id="DANMGMA"/>
<evidence type="ECO:0000256" key="14">
    <source>
        <dbReference type="ARBA" id="ARBA00023242"/>
    </source>
</evidence>
<keyword evidence="12" id="KW-0802">TPR repeat</keyword>
<dbReference type="EMBL" id="KB308885">
    <property type="protein sequence ID" value="ELT96215.1"/>
    <property type="molecule type" value="Genomic_DNA"/>
</dbReference>
<keyword evidence="6" id="KW-0963">Cytoplasm</keyword>
<keyword evidence="9" id="KW-0677">Repeat</keyword>
<keyword evidence="11" id="KW-0833">Ubl conjugation pathway</keyword>
<evidence type="ECO:0000256" key="12">
    <source>
        <dbReference type="ARBA" id="ARBA00022803"/>
    </source>
</evidence>
<evidence type="ECO:0000256" key="15">
    <source>
        <dbReference type="ARBA" id="ARBA00023306"/>
    </source>
</evidence>
<dbReference type="EnsemblMetazoa" id="CapteT226543">
    <property type="protein sequence ID" value="CapteP226543"/>
    <property type="gene ID" value="CapteG226543"/>
</dbReference>
<protein>
    <recommendedName>
        <fullName evidence="5">Anaphase-promoting complex subunit 5</fullName>
    </recommendedName>
</protein>
<keyword evidence="10" id="KW-0498">Mitosis</keyword>
<evidence type="ECO:0000256" key="13">
    <source>
        <dbReference type="ARBA" id="ARBA00023212"/>
    </source>
</evidence>
<evidence type="ECO:0000313" key="20">
    <source>
        <dbReference type="Proteomes" id="UP000014760"/>
    </source>
</evidence>
<evidence type="ECO:0000256" key="1">
    <source>
        <dbReference type="ARBA" id="ARBA00004123"/>
    </source>
</evidence>
<dbReference type="InterPro" id="IPR026000">
    <property type="entry name" value="Apc5_dom"/>
</dbReference>
<dbReference type="GO" id="GO:0070979">
    <property type="term" value="P:protein K11-linked ubiquitination"/>
    <property type="evidence" value="ECO:0007669"/>
    <property type="project" value="TreeGrafter"/>
</dbReference>